<dbReference type="Pfam" id="PF12489">
    <property type="entry name" value="ARA70"/>
    <property type="match status" value="2"/>
</dbReference>
<dbReference type="PANTHER" id="PTHR17085:SF3">
    <property type="entry name" value="NUCLEAR RECEPTOR COACTIVATOR 4"/>
    <property type="match status" value="1"/>
</dbReference>
<dbReference type="InterPro" id="IPR039947">
    <property type="entry name" value="NCoA-4"/>
</dbReference>
<dbReference type="GO" id="GO:0006879">
    <property type="term" value="P:intracellular iron ion homeostasis"/>
    <property type="evidence" value="ECO:0007669"/>
    <property type="project" value="InterPro"/>
</dbReference>
<keyword evidence="4" id="KW-1185">Reference proteome</keyword>
<comment type="caution">
    <text evidence="3">The sequence shown here is derived from an EMBL/GenBank/DDBJ whole genome shotgun (WGS) entry which is preliminary data.</text>
</comment>
<evidence type="ECO:0000259" key="2">
    <source>
        <dbReference type="Pfam" id="PF12489"/>
    </source>
</evidence>
<dbReference type="AlphaFoldDB" id="A0A8T3DFB2"/>
<dbReference type="InterPro" id="IPR022174">
    <property type="entry name" value="NCOA4_N"/>
</dbReference>
<name>A0A8T3DFB2_9TELE</name>
<dbReference type="EMBL" id="JAERUA010000010">
    <property type="protein sequence ID" value="KAI1894454.1"/>
    <property type="molecule type" value="Genomic_DNA"/>
</dbReference>
<evidence type="ECO:0000313" key="3">
    <source>
        <dbReference type="EMBL" id="KAI1894454.1"/>
    </source>
</evidence>
<feature type="compositionally biased region" description="Low complexity" evidence="1">
    <location>
        <begin position="548"/>
        <end position="557"/>
    </location>
</feature>
<evidence type="ECO:0000256" key="1">
    <source>
        <dbReference type="SAM" id="MobiDB-lite"/>
    </source>
</evidence>
<organism evidence="3 4">
    <name type="scientific">Albula goreensis</name>
    <dbReference type="NCBI Taxonomy" id="1534307"/>
    <lineage>
        <taxon>Eukaryota</taxon>
        <taxon>Metazoa</taxon>
        <taxon>Chordata</taxon>
        <taxon>Craniata</taxon>
        <taxon>Vertebrata</taxon>
        <taxon>Euteleostomi</taxon>
        <taxon>Actinopterygii</taxon>
        <taxon>Neopterygii</taxon>
        <taxon>Teleostei</taxon>
        <taxon>Albuliformes</taxon>
        <taxon>Albulidae</taxon>
        <taxon>Albula</taxon>
    </lineage>
</organism>
<dbReference type="OrthoDB" id="6334544at2759"/>
<reference evidence="3" key="1">
    <citation type="submission" date="2021-01" db="EMBL/GenBank/DDBJ databases">
        <authorList>
            <person name="Zahm M."/>
            <person name="Roques C."/>
            <person name="Cabau C."/>
            <person name="Klopp C."/>
            <person name="Donnadieu C."/>
            <person name="Jouanno E."/>
            <person name="Lampietro C."/>
            <person name="Louis A."/>
            <person name="Herpin A."/>
            <person name="Echchiki A."/>
            <person name="Berthelot C."/>
            <person name="Parey E."/>
            <person name="Roest-Crollius H."/>
            <person name="Braasch I."/>
            <person name="Postlethwait J."/>
            <person name="Bobe J."/>
            <person name="Montfort J."/>
            <person name="Bouchez O."/>
            <person name="Begum T."/>
            <person name="Mejri S."/>
            <person name="Adams A."/>
            <person name="Chen W.-J."/>
            <person name="Guiguen Y."/>
        </authorList>
    </citation>
    <scope>NUCLEOTIDE SEQUENCE</scope>
    <source>
        <tissue evidence="3">Blood</tissue>
    </source>
</reference>
<gene>
    <name evidence="3" type="ORF">AGOR_G00115980</name>
</gene>
<proteinExistence type="predicted"/>
<protein>
    <recommendedName>
        <fullName evidence="2">Nuclear receptor coactivator 4 N-terminal domain-containing protein</fullName>
    </recommendedName>
</protein>
<dbReference type="Proteomes" id="UP000829720">
    <property type="component" value="Unassembled WGS sequence"/>
</dbReference>
<dbReference type="PANTHER" id="PTHR17085">
    <property type="entry name" value="NUCLEAR RECEPTOR COACTIVATOR 4"/>
    <property type="match status" value="1"/>
</dbReference>
<sequence length="607" mass="68350">MSSKSKQLHSGARMEDREKTVLRQCVQARSQLETAIAGVTRAETALRDNSREVKSQLHSCISRHLEFLRSREVWLLEQIDIVQQLKEETLHQQLQQLHWLRGQFDILIHQLENSSSHDLANQLTICLEKFSSLNLKPEETPDMSFQADVRSLRQAITSFGTIATQQMEVTSSSPSKSLSTEKPWLQQSCPIAAKKQKVEPDWGTPLADWLLGTQPVSSGQVGYQSSKNPQDWLFSSGEKVQAIRPLVTFDFHKAWGQLKDLEAWLLNEKIPARERTMSNASTTSTFSIEKIDESEFNLGTEEEEEEEDVREEEALGVEELNGWLVTPSPTVTTKDECSDAEKWKQVFRPFQETFSSSDWLTKSDCGSCCATRTKAVEIENLGKLKCLKQTPPTSPVSPPATSPTGVDAWLAKTPSLPVQVEQVCKANEPCANFSECVCEENCGREALCAWLLKKEGRDKNGVATNKNSKQSPVQQQKMEAILEAWLHPSRSSSPMLSSLSAWVSPTSQGEEKASREERSSEPENPFHRPLQSENWVLPSKTHTPPTPQNQTDTPAQTSTDTEEDKWLLRKRAQAQERYGLPTVCDLFACMKLGGDKEKWLHRAPIQM</sequence>
<accession>A0A8T3DFB2</accession>
<feature type="domain" description="Nuclear receptor coactivator 4 N-terminal" evidence="2">
    <location>
        <begin position="23"/>
        <end position="151"/>
    </location>
</feature>
<feature type="compositionally biased region" description="Basic and acidic residues" evidence="1">
    <location>
        <begin position="509"/>
        <end position="526"/>
    </location>
</feature>
<feature type="region of interest" description="Disordered" evidence="1">
    <location>
        <begin position="496"/>
        <end position="563"/>
    </location>
</feature>
<dbReference type="GO" id="GO:0003713">
    <property type="term" value="F:transcription coactivator activity"/>
    <property type="evidence" value="ECO:0007669"/>
    <property type="project" value="InterPro"/>
</dbReference>
<feature type="domain" description="Nuclear receptor coactivator 4 N-terminal" evidence="2">
    <location>
        <begin position="204"/>
        <end position="343"/>
    </location>
</feature>
<evidence type="ECO:0000313" key="4">
    <source>
        <dbReference type="Proteomes" id="UP000829720"/>
    </source>
</evidence>
<dbReference type="GO" id="GO:0009725">
    <property type="term" value="P:response to hormone"/>
    <property type="evidence" value="ECO:0007669"/>
    <property type="project" value="TreeGrafter"/>
</dbReference>